<dbReference type="EMBL" id="MTYJ01000087">
    <property type="protein sequence ID" value="OQV15531.1"/>
    <property type="molecule type" value="Genomic_DNA"/>
</dbReference>
<evidence type="ECO:0000313" key="2">
    <source>
        <dbReference type="EMBL" id="OQV15531.1"/>
    </source>
</evidence>
<organism evidence="2 3">
    <name type="scientific">Hypsibius exemplaris</name>
    <name type="common">Freshwater tardigrade</name>
    <dbReference type="NCBI Taxonomy" id="2072580"/>
    <lineage>
        <taxon>Eukaryota</taxon>
        <taxon>Metazoa</taxon>
        <taxon>Ecdysozoa</taxon>
        <taxon>Tardigrada</taxon>
        <taxon>Eutardigrada</taxon>
        <taxon>Parachela</taxon>
        <taxon>Hypsibioidea</taxon>
        <taxon>Hypsibiidae</taxon>
        <taxon>Hypsibius</taxon>
    </lineage>
</organism>
<keyword evidence="3" id="KW-1185">Reference proteome</keyword>
<name>A0A1W0WJY4_HYPEX</name>
<evidence type="ECO:0000256" key="1">
    <source>
        <dbReference type="SAM" id="Phobius"/>
    </source>
</evidence>
<evidence type="ECO:0000313" key="3">
    <source>
        <dbReference type="Proteomes" id="UP000192578"/>
    </source>
</evidence>
<reference evidence="3" key="1">
    <citation type="submission" date="2017-01" db="EMBL/GenBank/DDBJ databases">
        <title>Comparative genomics of anhydrobiosis in the tardigrade Hypsibius dujardini.</title>
        <authorList>
            <person name="Yoshida Y."/>
            <person name="Koutsovoulos G."/>
            <person name="Laetsch D."/>
            <person name="Stevens L."/>
            <person name="Kumar S."/>
            <person name="Horikawa D."/>
            <person name="Ishino K."/>
            <person name="Komine S."/>
            <person name="Tomita M."/>
            <person name="Blaxter M."/>
            <person name="Arakawa K."/>
        </authorList>
    </citation>
    <scope>NUCLEOTIDE SEQUENCE [LARGE SCALE GENOMIC DNA]</scope>
    <source>
        <strain evidence="3">Z151</strain>
    </source>
</reference>
<keyword evidence="1" id="KW-1133">Transmembrane helix</keyword>
<keyword evidence="1" id="KW-0472">Membrane</keyword>
<protein>
    <submittedName>
        <fullName evidence="2">Uncharacterized protein</fullName>
    </submittedName>
</protein>
<comment type="caution">
    <text evidence="2">The sequence shown here is derived from an EMBL/GenBank/DDBJ whole genome shotgun (WGS) entry which is preliminary data.</text>
</comment>
<dbReference type="Proteomes" id="UP000192578">
    <property type="component" value="Unassembled WGS sequence"/>
</dbReference>
<dbReference type="AlphaFoldDB" id="A0A1W0WJY4"/>
<proteinExistence type="predicted"/>
<keyword evidence="1" id="KW-0812">Transmembrane</keyword>
<feature type="transmembrane region" description="Helical" evidence="1">
    <location>
        <begin position="174"/>
        <end position="201"/>
    </location>
</feature>
<gene>
    <name evidence="2" type="ORF">BV898_10253</name>
</gene>
<sequence>MANIDLGKTIVPESSVGPRHIIRYPTGLIITGSLETFIGIVLATLGAAEVVIRGGSVSFFSGQCLGFLAIGTGIACIMAGKSTNPNRVKKLLTAVIILNAIVTICCLAMGVFTALAASWIAHDDQIWRNFRKLRNRDGSFKSLDFDAVLGSTLTPPGLVDNFHFEEGSTAPATAFGILIASSVMFFLVGLTAGVALVLACLNICCVSRRFVV</sequence>
<feature type="transmembrane region" description="Helical" evidence="1">
    <location>
        <begin position="60"/>
        <end position="79"/>
    </location>
</feature>
<feature type="transmembrane region" description="Helical" evidence="1">
    <location>
        <begin position="91"/>
        <end position="121"/>
    </location>
</feature>
<accession>A0A1W0WJY4</accession>
<feature type="transmembrane region" description="Helical" evidence="1">
    <location>
        <begin position="28"/>
        <end position="48"/>
    </location>
</feature>